<dbReference type="PANTHER" id="PTHR47989:SF62">
    <property type="entry name" value="OS05G0423500 PROTEIN"/>
    <property type="match status" value="1"/>
</dbReference>
<dbReference type="GO" id="GO:0005524">
    <property type="term" value="F:ATP binding"/>
    <property type="evidence" value="ECO:0007669"/>
    <property type="project" value="UniProtKB-KW"/>
</dbReference>
<evidence type="ECO:0000256" key="1">
    <source>
        <dbReference type="ARBA" id="ARBA00022741"/>
    </source>
</evidence>
<evidence type="ECO:0000313" key="5">
    <source>
        <dbReference type="Proteomes" id="UP001327560"/>
    </source>
</evidence>
<evidence type="ECO:0000256" key="2">
    <source>
        <dbReference type="ARBA" id="ARBA00022840"/>
    </source>
</evidence>
<evidence type="ECO:0000313" key="4">
    <source>
        <dbReference type="EMBL" id="WOL07617.1"/>
    </source>
</evidence>
<keyword evidence="2" id="KW-0067">ATP-binding</keyword>
<dbReference type="Gene3D" id="3.30.200.20">
    <property type="entry name" value="Phosphorylase Kinase, domain 1"/>
    <property type="match status" value="1"/>
</dbReference>
<dbReference type="PANTHER" id="PTHR47989">
    <property type="entry name" value="OS01G0750732 PROTEIN"/>
    <property type="match status" value="1"/>
</dbReference>
<sequence>MGCLCYLREKNGSRGRWRSKPKLSSGEVCSPTSDNRESRSEDSVSKQISKSSGSVSSHRSIPELYYERARNLHVFRLKELRNATDNFSRMQKIGEGGFGSVYKGFVTTLRWQSRCLILMVSRVINNGGQKFSFLELWNTQIL</sequence>
<name>A0AAQ3KF79_9LILI</name>
<dbReference type="Proteomes" id="UP001327560">
    <property type="component" value="Chromosome 5"/>
</dbReference>
<reference evidence="4 5" key="1">
    <citation type="submission" date="2023-10" db="EMBL/GenBank/DDBJ databases">
        <title>Chromosome-scale genome assembly provides insights into flower coloration mechanisms of Canna indica.</title>
        <authorList>
            <person name="Li C."/>
        </authorList>
    </citation>
    <scope>NUCLEOTIDE SEQUENCE [LARGE SCALE GENOMIC DNA]</scope>
    <source>
        <tissue evidence="4">Flower</tissue>
    </source>
</reference>
<gene>
    <name evidence="4" type="ORF">Cni_G16362</name>
</gene>
<dbReference type="AlphaFoldDB" id="A0AAQ3KF79"/>
<accession>A0AAQ3KF79</accession>
<dbReference type="InterPro" id="IPR011009">
    <property type="entry name" value="Kinase-like_dom_sf"/>
</dbReference>
<evidence type="ECO:0000256" key="3">
    <source>
        <dbReference type="SAM" id="MobiDB-lite"/>
    </source>
</evidence>
<proteinExistence type="predicted"/>
<protein>
    <recommendedName>
        <fullName evidence="6">Protein kinase domain-containing protein</fullName>
    </recommendedName>
</protein>
<evidence type="ECO:0008006" key="6">
    <source>
        <dbReference type="Google" id="ProtNLM"/>
    </source>
</evidence>
<organism evidence="4 5">
    <name type="scientific">Canna indica</name>
    <name type="common">Indian-shot</name>
    <dbReference type="NCBI Taxonomy" id="4628"/>
    <lineage>
        <taxon>Eukaryota</taxon>
        <taxon>Viridiplantae</taxon>
        <taxon>Streptophyta</taxon>
        <taxon>Embryophyta</taxon>
        <taxon>Tracheophyta</taxon>
        <taxon>Spermatophyta</taxon>
        <taxon>Magnoliopsida</taxon>
        <taxon>Liliopsida</taxon>
        <taxon>Zingiberales</taxon>
        <taxon>Cannaceae</taxon>
        <taxon>Canna</taxon>
    </lineage>
</organism>
<dbReference type="EMBL" id="CP136894">
    <property type="protein sequence ID" value="WOL07617.1"/>
    <property type="molecule type" value="Genomic_DNA"/>
</dbReference>
<feature type="compositionally biased region" description="Low complexity" evidence="3">
    <location>
        <begin position="45"/>
        <end position="59"/>
    </location>
</feature>
<feature type="compositionally biased region" description="Basic and acidic residues" evidence="3">
    <location>
        <begin position="34"/>
        <end position="44"/>
    </location>
</feature>
<dbReference type="SUPFAM" id="SSF56112">
    <property type="entry name" value="Protein kinase-like (PK-like)"/>
    <property type="match status" value="1"/>
</dbReference>
<keyword evidence="5" id="KW-1185">Reference proteome</keyword>
<keyword evidence="1" id="KW-0547">Nucleotide-binding</keyword>
<feature type="region of interest" description="Disordered" evidence="3">
    <location>
        <begin position="12"/>
        <end position="60"/>
    </location>
</feature>